<dbReference type="Pfam" id="PF01278">
    <property type="entry name" value="Omptin"/>
    <property type="match status" value="1"/>
</dbReference>
<dbReference type="EMBL" id="AWVH01000006">
    <property type="protein sequence ID" value="ERJ94068.1"/>
    <property type="molecule type" value="Genomic_DNA"/>
</dbReference>
<feature type="region of interest" description="Disordered" evidence="1">
    <location>
        <begin position="29"/>
        <end position="72"/>
    </location>
</feature>
<dbReference type="InterPro" id="IPR020080">
    <property type="entry name" value="OM_adhesin/peptidase_omptin"/>
</dbReference>
<name>A0ABN0P0S2_TRELE</name>
<proteinExistence type="predicted"/>
<dbReference type="Gene3D" id="2.40.128.90">
    <property type="entry name" value="OMPT-like"/>
    <property type="match status" value="1"/>
</dbReference>
<feature type="compositionally biased region" description="Low complexity" evidence="1">
    <location>
        <begin position="55"/>
        <end position="70"/>
    </location>
</feature>
<feature type="compositionally biased region" description="Polar residues" evidence="1">
    <location>
        <begin position="44"/>
        <end position="54"/>
    </location>
</feature>
<evidence type="ECO:0000313" key="4">
    <source>
        <dbReference type="Proteomes" id="UP000016649"/>
    </source>
</evidence>
<comment type="caution">
    <text evidence="3">The sequence shown here is derived from an EMBL/GenBank/DDBJ whole genome shotgun (WGS) entry which is preliminary data.</text>
</comment>
<evidence type="ECO:0008006" key="5">
    <source>
        <dbReference type="Google" id="ProtNLM"/>
    </source>
</evidence>
<evidence type="ECO:0000313" key="3">
    <source>
        <dbReference type="EMBL" id="ERJ94068.1"/>
    </source>
</evidence>
<evidence type="ECO:0000256" key="2">
    <source>
        <dbReference type="SAM" id="SignalP"/>
    </source>
</evidence>
<dbReference type="InterPro" id="IPR000036">
    <property type="entry name" value="Peptidase_A26_omptin"/>
</dbReference>
<accession>A0ABN0P0S2</accession>
<dbReference type="RefSeq" id="WP_021686824.1">
    <property type="nucleotide sequence ID" value="NZ_KI260561.1"/>
</dbReference>
<feature type="signal peptide" evidence="2">
    <location>
        <begin position="1"/>
        <end position="25"/>
    </location>
</feature>
<reference evidence="3 4" key="1">
    <citation type="submission" date="2013-08" db="EMBL/GenBank/DDBJ databases">
        <authorList>
            <person name="Weinstock G."/>
            <person name="Sodergren E."/>
            <person name="Wylie T."/>
            <person name="Fulton L."/>
            <person name="Fulton R."/>
            <person name="Fronick C."/>
            <person name="O'Laughlin M."/>
            <person name="Godfrey J."/>
            <person name="Miner T."/>
            <person name="Herter B."/>
            <person name="Appelbaum E."/>
            <person name="Cordes M."/>
            <person name="Lek S."/>
            <person name="Wollam A."/>
            <person name="Pepin K.H."/>
            <person name="Palsikar V.B."/>
            <person name="Mitreva M."/>
            <person name="Wilson R.K."/>
        </authorList>
    </citation>
    <scope>NUCLEOTIDE SEQUENCE [LARGE SCALE GENOMIC DNA]</scope>
    <source>
        <strain evidence="3 4">ATCC 700332</strain>
    </source>
</reference>
<evidence type="ECO:0000256" key="1">
    <source>
        <dbReference type="SAM" id="MobiDB-lite"/>
    </source>
</evidence>
<keyword evidence="2" id="KW-0732">Signal</keyword>
<dbReference type="SUPFAM" id="SSF69917">
    <property type="entry name" value="OMPT-like"/>
    <property type="match status" value="1"/>
</dbReference>
<dbReference type="Proteomes" id="UP000016649">
    <property type="component" value="Unassembled WGS sequence"/>
</dbReference>
<gene>
    <name evidence="3" type="ORF">HMPREF9193_00423</name>
</gene>
<organism evidence="3 4">
    <name type="scientific">Treponema lecithinolyticum ATCC 700332</name>
    <dbReference type="NCBI Taxonomy" id="1321815"/>
    <lineage>
        <taxon>Bacteria</taxon>
        <taxon>Pseudomonadati</taxon>
        <taxon>Spirochaetota</taxon>
        <taxon>Spirochaetia</taxon>
        <taxon>Spirochaetales</taxon>
        <taxon>Treponemataceae</taxon>
        <taxon>Treponema</taxon>
    </lineage>
</organism>
<protein>
    <recommendedName>
        <fullName evidence="5">Outer membrane protein beta-barrel domain-containing protein</fullName>
    </recommendedName>
</protein>
<feature type="chain" id="PRO_5045354010" description="Outer membrane protein beta-barrel domain-containing protein" evidence="2">
    <location>
        <begin position="26"/>
        <end position="376"/>
    </location>
</feature>
<keyword evidence="4" id="KW-1185">Reference proteome</keyword>
<sequence length="376" mass="41682">MKTKQKTVFFVFTCLCVFLYGAAIAGAQSSANEPPDTKTDTAADASQTQKNQTGASSNESSSTNANSSANEAKKGKRFLNPWFDEASFSFDSGFIYGDMSELVYAQKSDGTYTRLSKLDWDLHFLWTIAVNASFDIKRMRIACKAQTVLPVSGSGFMQDRDWKNFDDTLTDFSEHPVRTEGIFNGDILFAYKILDVSKLSTGSGAGFQFMTTALCAHDGYKENPGQARSSFTGDVILYRQDLYLPYLASFVQWKAHPNFDLTANLCFIPVSVGAAQDTHYNTAISAPQPVVAYKFFDRMYGWASVKGELNLRFSLPSANEAFIRHALELRINGIFINEMTGSSYKKTGNVLYNTAGKPGATYRSFGISLAYCMRIR</sequence>
<dbReference type="InterPro" id="IPR053724">
    <property type="entry name" value="OMP_A26_sf"/>
</dbReference>